<feature type="transmembrane region" description="Helical" evidence="6">
    <location>
        <begin position="270"/>
        <end position="291"/>
    </location>
</feature>
<feature type="transmembrane region" description="Helical" evidence="6">
    <location>
        <begin position="84"/>
        <end position="107"/>
    </location>
</feature>
<accession>A0A0R1SLA0</accession>
<keyword evidence="3 6" id="KW-0812">Transmembrane</keyword>
<dbReference type="EMBL" id="AZEY01000005">
    <property type="protein sequence ID" value="KRL69975.1"/>
    <property type="molecule type" value="Genomic_DNA"/>
</dbReference>
<evidence type="ECO:0000256" key="6">
    <source>
        <dbReference type="SAM" id="Phobius"/>
    </source>
</evidence>
<dbReference type="SUPFAM" id="SSF103473">
    <property type="entry name" value="MFS general substrate transporter"/>
    <property type="match status" value="1"/>
</dbReference>
<dbReference type="GO" id="GO:0005886">
    <property type="term" value="C:plasma membrane"/>
    <property type="evidence" value="ECO:0007669"/>
    <property type="project" value="UniProtKB-SubCell"/>
</dbReference>
<comment type="caution">
    <text evidence="8">The sequence shown here is derived from an EMBL/GenBank/DDBJ whole genome shotgun (WGS) entry which is preliminary data.</text>
</comment>
<dbReference type="PROSITE" id="PS50850">
    <property type="entry name" value="MFS"/>
    <property type="match status" value="1"/>
</dbReference>
<feature type="transmembrane region" description="Helical" evidence="6">
    <location>
        <begin position="232"/>
        <end position="250"/>
    </location>
</feature>
<dbReference type="GO" id="GO:0022857">
    <property type="term" value="F:transmembrane transporter activity"/>
    <property type="evidence" value="ECO:0007669"/>
    <property type="project" value="InterPro"/>
</dbReference>
<proteinExistence type="predicted"/>
<evidence type="ECO:0000256" key="3">
    <source>
        <dbReference type="ARBA" id="ARBA00022692"/>
    </source>
</evidence>
<feature type="transmembrane region" description="Helical" evidence="6">
    <location>
        <begin position="303"/>
        <end position="323"/>
    </location>
</feature>
<gene>
    <name evidence="8" type="ORF">FC85_GL000003</name>
</gene>
<feature type="transmembrane region" description="Helical" evidence="6">
    <location>
        <begin position="56"/>
        <end position="75"/>
    </location>
</feature>
<dbReference type="Gene3D" id="1.20.1250.20">
    <property type="entry name" value="MFS general substrate transporter like domains"/>
    <property type="match status" value="2"/>
</dbReference>
<evidence type="ECO:0000313" key="8">
    <source>
        <dbReference type="EMBL" id="KRL69975.1"/>
    </source>
</evidence>
<dbReference type="Pfam" id="PF07690">
    <property type="entry name" value="MFS_1"/>
    <property type="match status" value="1"/>
</dbReference>
<dbReference type="InterPro" id="IPR020846">
    <property type="entry name" value="MFS_dom"/>
</dbReference>
<feature type="transmembrane region" description="Helical" evidence="6">
    <location>
        <begin position="173"/>
        <end position="192"/>
    </location>
</feature>
<evidence type="ECO:0000313" key="9">
    <source>
        <dbReference type="Proteomes" id="UP000052013"/>
    </source>
</evidence>
<organism evidence="8 9">
    <name type="scientific">Lentilactobacillus diolivorans DSM 14421</name>
    <dbReference type="NCBI Taxonomy" id="1423739"/>
    <lineage>
        <taxon>Bacteria</taxon>
        <taxon>Bacillati</taxon>
        <taxon>Bacillota</taxon>
        <taxon>Bacilli</taxon>
        <taxon>Lactobacillales</taxon>
        <taxon>Lactobacillaceae</taxon>
        <taxon>Lentilactobacillus</taxon>
    </lineage>
</organism>
<keyword evidence="5 6" id="KW-0472">Membrane</keyword>
<feature type="domain" description="Major facilitator superfamily (MFS) profile" evidence="7">
    <location>
        <begin position="18"/>
        <end position="461"/>
    </location>
</feature>
<dbReference type="InterPro" id="IPR036259">
    <property type="entry name" value="MFS_trans_sf"/>
</dbReference>
<comment type="subcellular location">
    <subcellularLocation>
        <location evidence="1">Cell membrane</location>
        <topology evidence="1">Multi-pass membrane protein</topology>
    </subcellularLocation>
</comment>
<evidence type="ECO:0000256" key="4">
    <source>
        <dbReference type="ARBA" id="ARBA00022989"/>
    </source>
</evidence>
<dbReference type="PANTHER" id="PTHR42718:SF9">
    <property type="entry name" value="MAJOR FACILITATOR SUPERFAMILY MULTIDRUG TRANSPORTER MFSC"/>
    <property type="match status" value="1"/>
</dbReference>
<evidence type="ECO:0000256" key="2">
    <source>
        <dbReference type="ARBA" id="ARBA00022448"/>
    </source>
</evidence>
<dbReference type="InterPro" id="IPR011701">
    <property type="entry name" value="MFS"/>
</dbReference>
<dbReference type="PANTHER" id="PTHR42718">
    <property type="entry name" value="MAJOR FACILITATOR SUPERFAMILY MULTIDRUG TRANSPORTER MFSC"/>
    <property type="match status" value="1"/>
</dbReference>
<keyword evidence="2" id="KW-0813">Transport</keyword>
<dbReference type="PATRIC" id="fig|1423739.3.peg.5"/>
<evidence type="ECO:0000256" key="1">
    <source>
        <dbReference type="ARBA" id="ARBA00004651"/>
    </source>
</evidence>
<feature type="transmembrane region" description="Helical" evidence="6">
    <location>
        <begin position="359"/>
        <end position="378"/>
    </location>
</feature>
<feature type="transmembrane region" description="Helical" evidence="6">
    <location>
        <begin position="204"/>
        <end position="226"/>
    </location>
</feature>
<evidence type="ECO:0000256" key="5">
    <source>
        <dbReference type="ARBA" id="ARBA00023136"/>
    </source>
</evidence>
<feature type="transmembrane region" description="Helical" evidence="6">
    <location>
        <begin position="399"/>
        <end position="420"/>
    </location>
</feature>
<feature type="transmembrane region" description="Helical" evidence="6">
    <location>
        <begin position="16"/>
        <end position="36"/>
    </location>
</feature>
<keyword evidence="4 6" id="KW-1133">Transmembrane helix</keyword>
<feature type="transmembrane region" description="Helical" evidence="6">
    <location>
        <begin position="146"/>
        <end position="167"/>
    </location>
</feature>
<protein>
    <submittedName>
        <fullName evidence="8">MFS family major facilitator transporter</fullName>
    </submittedName>
</protein>
<dbReference type="PRINTS" id="PR01036">
    <property type="entry name" value="TCRTETB"/>
</dbReference>
<reference evidence="8 9" key="1">
    <citation type="journal article" date="2015" name="Genome Announc.">
        <title>Expanding the biotechnology potential of lactobacilli through comparative genomics of 213 strains and associated genera.</title>
        <authorList>
            <person name="Sun Z."/>
            <person name="Harris H.M."/>
            <person name="McCann A."/>
            <person name="Guo C."/>
            <person name="Argimon S."/>
            <person name="Zhang W."/>
            <person name="Yang X."/>
            <person name="Jeffery I.B."/>
            <person name="Cooney J.C."/>
            <person name="Kagawa T.F."/>
            <person name="Liu W."/>
            <person name="Song Y."/>
            <person name="Salvetti E."/>
            <person name="Wrobel A."/>
            <person name="Rasinkangas P."/>
            <person name="Parkhill J."/>
            <person name="Rea M.C."/>
            <person name="O'Sullivan O."/>
            <person name="Ritari J."/>
            <person name="Douillard F.P."/>
            <person name="Paul Ross R."/>
            <person name="Yang R."/>
            <person name="Briner A.E."/>
            <person name="Felis G.E."/>
            <person name="de Vos W.M."/>
            <person name="Barrangou R."/>
            <person name="Klaenhammer T.R."/>
            <person name="Caufield P.W."/>
            <person name="Cui Y."/>
            <person name="Zhang H."/>
            <person name="O'Toole P.W."/>
        </authorList>
    </citation>
    <scope>NUCLEOTIDE SEQUENCE [LARGE SCALE GENOMIC DNA]</scope>
    <source>
        <strain evidence="8 9">DSM 14421</strain>
    </source>
</reference>
<name>A0A0R1SLA0_9LACO</name>
<feature type="transmembrane region" description="Helical" evidence="6">
    <location>
        <begin position="440"/>
        <end position="460"/>
    </location>
</feature>
<feature type="transmembrane region" description="Helical" evidence="6">
    <location>
        <begin position="113"/>
        <end position="134"/>
    </location>
</feature>
<sequence>MASENSAERPAAKHPFYAITLVALMTFMGVLTETSMNVTFPTLMKQFDVSLTTVQWVTTGYLLTVALLMITSAFLKRRFTNKQLFVSAALLFITGDIICGLAPNYWILLVGRLIQAGCVGLSGPLMINIILDTVPVHRLGTYMGMANLIILVSPAIGPAFGGLMVYIASWRMIFWTTLPLTIILLFLGLQAIKQYTPTQKYDFDWLRFALLSVGLVSLIMGLNIVGEPGGPIRFIGYLILAVVMFALFGWRSKYSHKALFKLSVFKHPSFVYSFLPYILLQLSNIGINFLLPNYVQMVDHASSFMGGLILLPGSLLNGFGQPIYGWMLDRYGGKLPLYLGNFLFTITALYFAFFGRSLSVLAITIVYTVFAMGRSMAFGNSMAYGLKKLASPVRNDANALYSTGQQVAGSIGTTIIAVLMTSIKLPHLSSSQNVAIGSQFAFGLILFIGLINFWFFAKLFTFKDGSESD</sequence>
<feature type="transmembrane region" description="Helical" evidence="6">
    <location>
        <begin position="335"/>
        <end position="353"/>
    </location>
</feature>
<dbReference type="AlphaFoldDB" id="A0A0R1SLA0"/>
<evidence type="ECO:0000259" key="7">
    <source>
        <dbReference type="PROSITE" id="PS50850"/>
    </source>
</evidence>
<dbReference type="Proteomes" id="UP000052013">
    <property type="component" value="Unassembled WGS sequence"/>
</dbReference>